<keyword evidence="2" id="KW-1185">Reference proteome</keyword>
<reference evidence="1 2" key="1">
    <citation type="submission" date="2024-10" db="EMBL/GenBank/DDBJ databases">
        <title>The Natural Products Discovery Center: Release of the First 8490 Sequenced Strains for Exploring Actinobacteria Biosynthetic Diversity.</title>
        <authorList>
            <person name="Kalkreuter E."/>
            <person name="Kautsar S.A."/>
            <person name="Yang D."/>
            <person name="Bader C.D."/>
            <person name="Teijaro C.N."/>
            <person name="Fluegel L."/>
            <person name="Davis C.M."/>
            <person name="Simpson J.R."/>
            <person name="Lauterbach L."/>
            <person name="Steele A.D."/>
            <person name="Gui C."/>
            <person name="Meng S."/>
            <person name="Li G."/>
            <person name="Viehrig K."/>
            <person name="Ye F."/>
            <person name="Su P."/>
            <person name="Kiefer A.F."/>
            <person name="Nichols A."/>
            <person name="Cepeda A.J."/>
            <person name="Yan W."/>
            <person name="Fan B."/>
            <person name="Jiang Y."/>
            <person name="Adhikari A."/>
            <person name="Zheng C.-J."/>
            <person name="Schuster L."/>
            <person name="Cowan T.M."/>
            <person name="Smanski M.J."/>
            <person name="Chevrette M.G."/>
            <person name="De Carvalho L.P.S."/>
            <person name="Shen B."/>
        </authorList>
    </citation>
    <scope>NUCLEOTIDE SEQUENCE [LARGE SCALE GENOMIC DNA]</scope>
    <source>
        <strain evidence="1 2">NPDC002173</strain>
    </source>
</reference>
<dbReference type="EMBL" id="JBIASD010000017">
    <property type="protein sequence ID" value="MFF3668889.1"/>
    <property type="molecule type" value="Genomic_DNA"/>
</dbReference>
<name>A0ABW6SV57_9ACTN</name>
<gene>
    <name evidence="1" type="ORF">ACFYXI_25195</name>
</gene>
<sequence length="86" mass="9704">MAADDCLNELQLEDDYLARGLREAHRRVRAMDVPHEERTRLTHRLLAICNVAKQDMEHAIARLDAFIAYLDGEADTPSGRNASQGD</sequence>
<accession>A0ABW6SV57</accession>
<evidence type="ECO:0000313" key="2">
    <source>
        <dbReference type="Proteomes" id="UP001602013"/>
    </source>
</evidence>
<protein>
    <submittedName>
        <fullName evidence="1">Uncharacterized protein</fullName>
    </submittedName>
</protein>
<organism evidence="1 2">
    <name type="scientific">Microtetraspora malaysiensis</name>
    <dbReference type="NCBI Taxonomy" id="161358"/>
    <lineage>
        <taxon>Bacteria</taxon>
        <taxon>Bacillati</taxon>
        <taxon>Actinomycetota</taxon>
        <taxon>Actinomycetes</taxon>
        <taxon>Streptosporangiales</taxon>
        <taxon>Streptosporangiaceae</taxon>
        <taxon>Microtetraspora</taxon>
    </lineage>
</organism>
<dbReference type="Proteomes" id="UP001602013">
    <property type="component" value="Unassembled WGS sequence"/>
</dbReference>
<proteinExistence type="predicted"/>
<dbReference type="RefSeq" id="WP_067125430.1">
    <property type="nucleotide sequence ID" value="NZ_BBYJ01000004.1"/>
</dbReference>
<comment type="caution">
    <text evidence="1">The sequence shown here is derived from an EMBL/GenBank/DDBJ whole genome shotgun (WGS) entry which is preliminary data.</text>
</comment>
<evidence type="ECO:0000313" key="1">
    <source>
        <dbReference type="EMBL" id="MFF3668889.1"/>
    </source>
</evidence>